<dbReference type="STRING" id="1220578.FPE01S_02_06960"/>
<dbReference type="AlphaFoldDB" id="A0A0E9N2N3"/>
<sequence>MQACSQDTEIDLKESDVPPDVVAAFKGKHPTARNVEWEAEKKGGQFYFEADFEEDSLELEVKLAPDGSFLK</sequence>
<evidence type="ECO:0000313" key="1">
    <source>
        <dbReference type="EMBL" id="GAO43590.1"/>
    </source>
</evidence>
<accession>A0A0E9N2N3</accession>
<dbReference type="EMBL" id="BBWV01000002">
    <property type="protein sequence ID" value="GAO43590.1"/>
    <property type="molecule type" value="Genomic_DNA"/>
</dbReference>
<dbReference type="Proteomes" id="UP000033121">
    <property type="component" value="Unassembled WGS sequence"/>
</dbReference>
<proteinExistence type="predicted"/>
<keyword evidence="2" id="KW-1185">Reference proteome</keyword>
<organism evidence="1 2">
    <name type="scientific">Flavihumibacter petaseus NBRC 106054</name>
    <dbReference type="NCBI Taxonomy" id="1220578"/>
    <lineage>
        <taxon>Bacteria</taxon>
        <taxon>Pseudomonadati</taxon>
        <taxon>Bacteroidota</taxon>
        <taxon>Chitinophagia</taxon>
        <taxon>Chitinophagales</taxon>
        <taxon>Chitinophagaceae</taxon>
        <taxon>Flavihumibacter</taxon>
    </lineage>
</organism>
<gene>
    <name evidence="1" type="ORF">FPE01S_02_06960</name>
</gene>
<dbReference type="Gene3D" id="3.10.450.360">
    <property type="match status" value="1"/>
</dbReference>
<reference evidence="1 2" key="1">
    <citation type="submission" date="2015-04" db="EMBL/GenBank/DDBJ databases">
        <title>Whole genome shotgun sequence of Flavihumibacter petaseus NBRC 106054.</title>
        <authorList>
            <person name="Miyazawa S."/>
            <person name="Hosoyama A."/>
            <person name="Hashimoto M."/>
            <person name="Noguchi M."/>
            <person name="Tsuchikane K."/>
            <person name="Ohji S."/>
            <person name="Yamazoe A."/>
            <person name="Ichikawa N."/>
            <person name="Kimura A."/>
            <person name="Fujita N."/>
        </authorList>
    </citation>
    <scope>NUCLEOTIDE SEQUENCE [LARGE SCALE GENOMIC DNA]</scope>
    <source>
        <strain evidence="1 2">NBRC 106054</strain>
    </source>
</reference>
<evidence type="ECO:0000313" key="2">
    <source>
        <dbReference type="Proteomes" id="UP000033121"/>
    </source>
</evidence>
<dbReference type="SUPFAM" id="SSF160574">
    <property type="entry name" value="BT0923-like"/>
    <property type="match status" value="1"/>
</dbReference>
<protein>
    <submittedName>
        <fullName evidence="1">Uncharacterized protein</fullName>
    </submittedName>
</protein>
<name>A0A0E9N2N3_9BACT</name>
<comment type="caution">
    <text evidence="1">The sequence shown here is derived from an EMBL/GenBank/DDBJ whole genome shotgun (WGS) entry which is preliminary data.</text>
</comment>